<name>D6ANQ6_STRFL</name>
<proteinExistence type="predicted"/>
<feature type="transmembrane region" description="Helical" evidence="2">
    <location>
        <begin position="121"/>
        <end position="142"/>
    </location>
</feature>
<feature type="compositionally biased region" description="Acidic residues" evidence="1">
    <location>
        <begin position="164"/>
        <end position="174"/>
    </location>
</feature>
<dbReference type="EMBL" id="DS999644">
    <property type="protein sequence ID" value="EFE77633.2"/>
    <property type="molecule type" value="Genomic_DNA"/>
</dbReference>
<accession>D6ANQ6</accession>
<feature type="compositionally biased region" description="Low complexity" evidence="1">
    <location>
        <begin position="175"/>
        <end position="220"/>
    </location>
</feature>
<evidence type="ECO:0000256" key="2">
    <source>
        <dbReference type="SAM" id="Phobius"/>
    </source>
</evidence>
<feature type="region of interest" description="Disordered" evidence="1">
    <location>
        <begin position="55"/>
        <end position="82"/>
    </location>
</feature>
<protein>
    <submittedName>
        <fullName evidence="3">Predicted protein</fullName>
    </submittedName>
</protein>
<evidence type="ECO:0000256" key="1">
    <source>
        <dbReference type="SAM" id="MobiDB-lite"/>
    </source>
</evidence>
<evidence type="ECO:0000313" key="4">
    <source>
        <dbReference type="Proteomes" id="UP000003986"/>
    </source>
</evidence>
<reference evidence="4" key="1">
    <citation type="submission" date="2008-10" db="EMBL/GenBank/DDBJ databases">
        <authorList>
            <person name="Molnar K."/>
        </authorList>
    </citation>
    <scope>NUCLEOTIDE SEQUENCE [LARGE SCALE GENOMIC DNA]</scope>
    <source>
        <strain evidence="4">NRRL 15998</strain>
    </source>
</reference>
<organism evidence="3 4">
    <name type="scientific">Streptomyces filamentosus NRRL 15998</name>
    <dbReference type="NCBI Taxonomy" id="457431"/>
    <lineage>
        <taxon>Bacteria</taxon>
        <taxon>Bacillati</taxon>
        <taxon>Actinomycetota</taxon>
        <taxon>Actinomycetes</taxon>
        <taxon>Kitasatosporales</taxon>
        <taxon>Streptomycetaceae</taxon>
        <taxon>Streptomyces</taxon>
    </lineage>
</organism>
<feature type="compositionally biased region" description="Low complexity" evidence="1">
    <location>
        <begin position="234"/>
        <end position="256"/>
    </location>
</feature>
<evidence type="ECO:0000313" key="3">
    <source>
        <dbReference type="EMBL" id="EFE77633.2"/>
    </source>
</evidence>
<dbReference type="Proteomes" id="UP000003986">
    <property type="component" value="Unassembled WGS sequence"/>
</dbReference>
<feature type="compositionally biased region" description="Low complexity" evidence="1">
    <location>
        <begin position="277"/>
        <end position="307"/>
    </location>
</feature>
<sequence>MGVLALCTGNPDRARTELETSIGMRGVLADKSGAVAGRRALALVADRSGDFAPLGQAPSGDGTTAVRQDLPGTPPGGISGAPLFLRDTAEEEPTVISSLPPAPAARKVSGRAVLGGARRNLAAAGAGALLIAVLGTVVTLGVTSDGDEPDSRNVTTEQTATEAPADDGPTDDGTGDVPSPTGPATDETSATPSASGSVSPSTSGSPSPSASSSSGTSPTGEPTDGESITPGEPTPTKTSPRPTKTESESPSPSPSESESESPDPTPTDETPKPPPVEGSSSASGPVESASASAPVESAGASESAASA</sequence>
<gene>
    <name evidence="3" type="ORF">SSGG_05000</name>
</gene>
<keyword evidence="2" id="KW-0812">Transmembrane</keyword>
<dbReference type="AlphaFoldDB" id="D6ANQ6"/>
<feature type="region of interest" description="Disordered" evidence="1">
    <location>
        <begin position="142"/>
        <end position="307"/>
    </location>
</feature>
<reference evidence="4" key="2">
    <citation type="submission" date="2008-12" db="EMBL/GenBank/DDBJ databases">
        <title>Annotation of Streptomyces roseosporus strain NRRL 15998.</title>
        <authorList>
            <consortium name="The Broad Institute Genome Sequencing Platform"/>
            <consortium name="Broad Institute Microbial Sequencing Center"/>
            <person name="Fischbach M."/>
            <person name="Ward D."/>
            <person name="Young S."/>
            <person name="Kodira C.D."/>
            <person name="Zeng Q."/>
            <person name="Koehrsen M."/>
            <person name="Godfrey P."/>
            <person name="Alvarado L."/>
            <person name="Berlin A.M."/>
            <person name="Borenstein D."/>
            <person name="Chen Z."/>
            <person name="Engels R."/>
            <person name="Freedman E."/>
            <person name="Gellesch M."/>
            <person name="Goldberg J."/>
            <person name="Griggs A."/>
            <person name="Gujja S."/>
            <person name="Heiman D.I."/>
            <person name="Hepburn T.A."/>
            <person name="Howarth C."/>
            <person name="Jen D."/>
            <person name="Larson L."/>
            <person name="Lewis B."/>
            <person name="Mehta T."/>
            <person name="Park D."/>
            <person name="Pearson M."/>
            <person name="Roberts A."/>
            <person name="Saif S."/>
            <person name="Shea T.D."/>
            <person name="Shenoy N."/>
            <person name="Sisk P."/>
            <person name="Stolte C."/>
            <person name="Sykes S.N."/>
            <person name="Walk T."/>
            <person name="White J."/>
            <person name="Yandava C."/>
            <person name="Straight P."/>
            <person name="Clardy J."/>
            <person name="Hung D."/>
            <person name="Kolter R."/>
            <person name="Mekalanos J."/>
            <person name="Walker S."/>
            <person name="Walsh C.T."/>
            <person name="Wieland B.L.C."/>
            <person name="Ilzarbe M."/>
            <person name="Galagan J."/>
            <person name="Nusbaum C."/>
            <person name="Birren B."/>
        </authorList>
    </citation>
    <scope>NUCLEOTIDE SEQUENCE [LARGE SCALE GENOMIC DNA]</scope>
    <source>
        <strain evidence="4">NRRL 15998</strain>
    </source>
</reference>
<keyword evidence="2" id="KW-1133">Transmembrane helix</keyword>
<keyword evidence="2" id="KW-0472">Membrane</keyword>